<sequence>MSADLFAEFGFGAPSNQAANNQNFTSSRSQTGSLIPGLETVQDAPRSSSYQPNASGPVHSQPLRDRSDSFGDFHSPQLTSHDQGGDVLFDATLENVPDSESEDWGEFETADATPSQTTATGLPQSQKPLAKSVNSNTSQPSRSPAQVNQLDLLDSLSIQDSPPVSHKPTSARLDGGVRTLNKPASPATSNILAPDDSFEEWDDFVDGAPAEAPKPKPTQRPTSKKPTKPEDKSTQNFGVVESSVPAAQVRPTNIPPPSVLLELFPRLFEELREEASSARRNPQQPELMERAASRITCALKAAARVVAGRTLRWKRDTILSQSMKIGPARAGKSGGMKLNTVNKNEDIKEQQEAVDVIIMWRERAALFNSVIQASGRRPVQIVSENTRVMTATAAQGAIKASHACALCGLKRDERLPKFDEGVEDSFGEWWTDHWGHTDCRLFWENNMGMLRQR</sequence>
<dbReference type="Proteomes" id="UP000452235">
    <property type="component" value="Unassembled WGS sequence"/>
</dbReference>
<evidence type="ECO:0000313" key="2">
    <source>
        <dbReference type="EMBL" id="GFF20780.1"/>
    </source>
</evidence>
<protein>
    <submittedName>
        <fullName evidence="2">Uncharacterized protein</fullName>
    </submittedName>
</protein>
<comment type="caution">
    <text evidence="2">The sequence shown here is derived from an EMBL/GenBank/DDBJ whole genome shotgun (WGS) entry which is preliminary data.</text>
</comment>
<keyword evidence="3" id="KW-1185">Reference proteome</keyword>
<reference evidence="2 3" key="1">
    <citation type="submission" date="2020-01" db="EMBL/GenBank/DDBJ databases">
        <title>Aspergillus terreus IFO 6365 whole genome shotgun sequence.</title>
        <authorList>
            <person name="Kanamasa S."/>
            <person name="Takahashi H."/>
        </authorList>
    </citation>
    <scope>NUCLEOTIDE SEQUENCE [LARGE SCALE GENOMIC DNA]</scope>
    <source>
        <strain evidence="2 3">IFO 6365</strain>
    </source>
</reference>
<dbReference type="EMBL" id="BLJY01000013">
    <property type="protein sequence ID" value="GFF20780.1"/>
    <property type="molecule type" value="Genomic_DNA"/>
</dbReference>
<organism evidence="2 3">
    <name type="scientific">Aspergillus terreus</name>
    <dbReference type="NCBI Taxonomy" id="33178"/>
    <lineage>
        <taxon>Eukaryota</taxon>
        <taxon>Fungi</taxon>
        <taxon>Dikarya</taxon>
        <taxon>Ascomycota</taxon>
        <taxon>Pezizomycotina</taxon>
        <taxon>Eurotiomycetes</taxon>
        <taxon>Eurotiomycetidae</taxon>
        <taxon>Eurotiales</taxon>
        <taxon>Aspergillaceae</taxon>
        <taxon>Aspergillus</taxon>
        <taxon>Aspergillus subgen. Circumdati</taxon>
    </lineage>
</organism>
<feature type="compositionally biased region" description="Polar residues" evidence="1">
    <location>
        <begin position="45"/>
        <end position="54"/>
    </location>
</feature>
<evidence type="ECO:0000256" key="1">
    <source>
        <dbReference type="SAM" id="MobiDB-lite"/>
    </source>
</evidence>
<proteinExistence type="predicted"/>
<feature type="compositionally biased region" description="Acidic residues" evidence="1">
    <location>
        <begin position="196"/>
        <end position="205"/>
    </location>
</feature>
<evidence type="ECO:0000313" key="3">
    <source>
        <dbReference type="Proteomes" id="UP000452235"/>
    </source>
</evidence>
<name>A0A5M3ZCU5_ASPTE</name>
<dbReference type="PANTHER" id="PTHR42084:SF1">
    <property type="entry name" value="SERINE_THREONINE-PROTEIN KINASE PPK6"/>
    <property type="match status" value="1"/>
</dbReference>
<gene>
    <name evidence="2" type="ORF">ATEIFO6365_0013011400</name>
</gene>
<feature type="compositionally biased region" description="Basic and acidic residues" evidence="1">
    <location>
        <begin position="62"/>
        <end position="71"/>
    </location>
</feature>
<dbReference type="VEuPathDB" id="FungiDB:ATEG_09609"/>
<feature type="compositionally biased region" description="Polar residues" evidence="1">
    <location>
        <begin position="14"/>
        <end position="33"/>
    </location>
</feature>
<dbReference type="OrthoDB" id="5420391at2759"/>
<dbReference type="AlphaFoldDB" id="A0A5M3ZCU5"/>
<feature type="compositionally biased region" description="Polar residues" evidence="1">
    <location>
        <begin position="112"/>
        <end position="148"/>
    </location>
</feature>
<feature type="compositionally biased region" description="Acidic residues" evidence="1">
    <location>
        <begin position="97"/>
        <end position="109"/>
    </location>
</feature>
<feature type="compositionally biased region" description="Low complexity" evidence="1">
    <location>
        <begin position="149"/>
        <end position="161"/>
    </location>
</feature>
<feature type="region of interest" description="Disordered" evidence="1">
    <location>
        <begin position="9"/>
        <end position="237"/>
    </location>
</feature>
<dbReference type="PANTHER" id="PTHR42084">
    <property type="entry name" value="YALI0E26631P"/>
    <property type="match status" value="1"/>
</dbReference>
<accession>A0A5M3ZCU5</accession>